<dbReference type="EMBL" id="JBHSXN010000002">
    <property type="protein sequence ID" value="MFC6952921.1"/>
    <property type="molecule type" value="Genomic_DNA"/>
</dbReference>
<accession>A0ABD5VJ18</accession>
<reference evidence="2 3" key="1">
    <citation type="journal article" date="2019" name="Int. J. Syst. Evol. Microbiol.">
        <title>The Global Catalogue of Microorganisms (GCM) 10K type strain sequencing project: providing services to taxonomists for standard genome sequencing and annotation.</title>
        <authorList>
            <consortium name="The Broad Institute Genomics Platform"/>
            <consortium name="The Broad Institute Genome Sequencing Center for Infectious Disease"/>
            <person name="Wu L."/>
            <person name="Ma J."/>
        </authorList>
    </citation>
    <scope>NUCLEOTIDE SEQUENCE [LARGE SCALE GENOMIC DNA]</scope>
    <source>
        <strain evidence="2 3">GX26</strain>
    </source>
</reference>
<proteinExistence type="predicted"/>
<dbReference type="AlphaFoldDB" id="A0ABD5VJ18"/>
<protein>
    <submittedName>
        <fullName evidence="2">Uncharacterized protein</fullName>
    </submittedName>
</protein>
<organism evidence="2 3">
    <name type="scientific">Halorubellus litoreus</name>
    <dbReference type="NCBI Taxonomy" id="755308"/>
    <lineage>
        <taxon>Archaea</taxon>
        <taxon>Methanobacteriati</taxon>
        <taxon>Methanobacteriota</taxon>
        <taxon>Stenosarchaea group</taxon>
        <taxon>Halobacteria</taxon>
        <taxon>Halobacteriales</taxon>
        <taxon>Halorubellaceae</taxon>
        <taxon>Halorubellus</taxon>
    </lineage>
</organism>
<comment type="caution">
    <text evidence="2">The sequence shown here is derived from an EMBL/GenBank/DDBJ whole genome shotgun (WGS) entry which is preliminary data.</text>
</comment>
<evidence type="ECO:0000313" key="2">
    <source>
        <dbReference type="EMBL" id="MFC6952921.1"/>
    </source>
</evidence>
<evidence type="ECO:0000256" key="1">
    <source>
        <dbReference type="SAM" id="MobiDB-lite"/>
    </source>
</evidence>
<feature type="region of interest" description="Disordered" evidence="1">
    <location>
        <begin position="1"/>
        <end position="21"/>
    </location>
</feature>
<sequence length="274" mass="29026">MTDDSERASADGGDSGPESLDARVVLAEELASIRDLASRASAFVALPEPNVLVEDVRSRALEDRYRTSATAHAERLGVDDLSPAGVRAFAEDVPVDDPVGRATSFLVRRAGRLQGRLLGQFSRDPESPREYLVLATAAGHLQRAAADLEVAVETDDGDLAHHASVVLALAAALFALAEDGLGAPADRDPDDAATDDPLPEWFCLEVALADHHRTLARGDTPAMNPQERDHDALEHLLVVQGATLAVTELDADPHAVADLADIPLEHLIGVLASE</sequence>
<dbReference type="RefSeq" id="WP_336349902.1">
    <property type="nucleotide sequence ID" value="NZ_JAZAQL010000002.1"/>
</dbReference>
<keyword evidence="3" id="KW-1185">Reference proteome</keyword>
<gene>
    <name evidence="2" type="ORF">ACFQGB_08600</name>
</gene>
<dbReference type="Proteomes" id="UP001596395">
    <property type="component" value="Unassembled WGS sequence"/>
</dbReference>
<evidence type="ECO:0000313" key="3">
    <source>
        <dbReference type="Proteomes" id="UP001596395"/>
    </source>
</evidence>
<name>A0ABD5VJ18_9EURY</name>